<protein>
    <recommendedName>
        <fullName evidence="7">Transmembrane 9 superfamily member</fullName>
    </recommendedName>
</protein>
<proteinExistence type="inferred from homology"/>
<gene>
    <name evidence="10" type="ORF">FNF28_01793</name>
    <name evidence="8" type="ORF">FNF29_04018</name>
    <name evidence="9" type="ORF">FNF31_01587</name>
</gene>
<dbReference type="GO" id="GO:0072657">
    <property type="term" value="P:protein localization to membrane"/>
    <property type="evidence" value="ECO:0007669"/>
    <property type="project" value="TreeGrafter"/>
</dbReference>
<evidence type="ECO:0000256" key="6">
    <source>
        <dbReference type="ARBA" id="ARBA00023136"/>
    </source>
</evidence>
<feature type="transmembrane region" description="Helical" evidence="7">
    <location>
        <begin position="367"/>
        <end position="392"/>
    </location>
</feature>
<feature type="transmembrane region" description="Helical" evidence="7">
    <location>
        <begin position="486"/>
        <end position="512"/>
    </location>
</feature>
<keyword evidence="3 7" id="KW-0812">Transmembrane</keyword>
<sequence length="633" mass="69868">MARGLVSALSAAALAACLAAPAGAFYVPGTTPVDFKNDDPVTLHVNKLTSTKTQIPIPYYSLPLCAPEKVEEVGVSLGGILTGDRIESSAYKLEFRRQAKCQVLCRKVNSEEEGNSLAERIEQEYTVNWIIDNLPAAVVFADQNNEDNVRYQRGFPLGAMTADAEPVAIIFNHIGFHIKYHRETEENRARIVGFVVEPFSVHHEYEGEWSEKTQLKTCNPSQPVTRQMLAQAVAGGGEVIFTYDVEWEESDVQWAHRWDLYLRGSEDAEVHWFAILNSVVIVLFLTGMIAMILVRALHRDIARINDEADDDETGWKLIHGDVFRPPSGMFGPMMLSVMVGSGVQLLCMTIALMIFAVLGVLSPANRGGLATAFVSLFVVMGSFAGFVSSRLYKMFLGKFWGRNAALTAVAFPGSVVTIAFVLNMVLWSRGSTLALPFGTMVAIAALWFFVSAPLVLLGAYIGFTRDAITPVTRVNTFARTIPTQPWYLSPAVTALVGGILPFGAIFIELYFIMTSIWLSQPYYLFGFLALVIVILGITCAEISIVMCYFQLCAEDHRWWWRSFFTSGSSALYIFGYSIVYFATSLDITDPASATLFFGNMLMVSITFFLLTGSIGFLATLAFVRGIFGQIKVD</sequence>
<reference evidence="11 12" key="1">
    <citation type="submission" date="2019-07" db="EMBL/GenBank/DDBJ databases">
        <title>Genomes of Cafeteria roenbergensis.</title>
        <authorList>
            <person name="Fischer M.G."/>
            <person name="Hackl T."/>
            <person name="Roman M."/>
        </authorList>
    </citation>
    <scope>NUCLEOTIDE SEQUENCE [LARGE SCALE GENOMIC DNA]</scope>
    <source>
        <strain evidence="8 11">BVI</strain>
        <strain evidence="9 13">Cflag</strain>
        <strain evidence="10 12">RCC970-E3</strain>
    </source>
</reference>
<evidence type="ECO:0000313" key="12">
    <source>
        <dbReference type="Proteomes" id="UP000324907"/>
    </source>
</evidence>
<feature type="chain" id="PRO_5033906048" description="Transmembrane 9 superfamily member" evidence="7">
    <location>
        <begin position="25"/>
        <end position="633"/>
    </location>
</feature>
<dbReference type="PANTHER" id="PTHR10766:SF111">
    <property type="entry name" value="TRANSMEMBRANE 9 SUPERFAMILY MEMBER 2"/>
    <property type="match status" value="1"/>
</dbReference>
<dbReference type="EMBL" id="VLTM01000010">
    <property type="protein sequence ID" value="KAA0165973.1"/>
    <property type="molecule type" value="Genomic_DNA"/>
</dbReference>
<organism evidence="8 11">
    <name type="scientific">Cafeteria roenbergensis</name>
    <name type="common">Marine flagellate</name>
    <dbReference type="NCBI Taxonomy" id="33653"/>
    <lineage>
        <taxon>Eukaryota</taxon>
        <taxon>Sar</taxon>
        <taxon>Stramenopiles</taxon>
        <taxon>Bigyra</taxon>
        <taxon>Opalozoa</taxon>
        <taxon>Bicosoecida</taxon>
        <taxon>Cafeteriaceae</taxon>
        <taxon>Cafeteria</taxon>
    </lineage>
</organism>
<feature type="transmembrane region" description="Helical" evidence="7">
    <location>
        <begin position="595"/>
        <end position="623"/>
    </location>
</feature>
<dbReference type="InterPro" id="IPR004240">
    <property type="entry name" value="EMP70"/>
</dbReference>
<feature type="transmembrane region" description="Helical" evidence="7">
    <location>
        <begin position="272"/>
        <end position="294"/>
    </location>
</feature>
<evidence type="ECO:0000256" key="7">
    <source>
        <dbReference type="RuleBase" id="RU363079"/>
    </source>
</evidence>
<dbReference type="PANTHER" id="PTHR10766">
    <property type="entry name" value="TRANSMEMBRANE 9 SUPERFAMILY PROTEIN"/>
    <property type="match status" value="1"/>
</dbReference>
<dbReference type="Proteomes" id="UP000324907">
    <property type="component" value="Unassembled WGS sequence"/>
</dbReference>
<feature type="transmembrane region" description="Helical" evidence="7">
    <location>
        <begin position="563"/>
        <end position="583"/>
    </location>
</feature>
<evidence type="ECO:0000313" key="10">
    <source>
        <dbReference type="EMBL" id="KAA0169855.1"/>
    </source>
</evidence>
<dbReference type="EMBL" id="VLTN01000022">
    <property type="protein sequence ID" value="KAA0152150.1"/>
    <property type="molecule type" value="Genomic_DNA"/>
</dbReference>
<dbReference type="OMA" id="KVYYMFG"/>
<comment type="caution">
    <text evidence="8">The sequence shown here is derived from an EMBL/GenBank/DDBJ whole genome shotgun (WGS) entry which is preliminary data.</text>
</comment>
<feature type="transmembrane region" description="Helical" evidence="7">
    <location>
        <begin position="334"/>
        <end position="361"/>
    </location>
</feature>
<comment type="similarity">
    <text evidence="2 7">Belongs to the nonaspanin (TM9SF) (TC 9.A.2) family.</text>
</comment>
<evidence type="ECO:0000256" key="3">
    <source>
        <dbReference type="ARBA" id="ARBA00022692"/>
    </source>
</evidence>
<keyword evidence="4 7" id="KW-0732">Signal</keyword>
<evidence type="ECO:0000313" key="11">
    <source>
        <dbReference type="Proteomes" id="UP000323011"/>
    </source>
</evidence>
<evidence type="ECO:0000313" key="8">
    <source>
        <dbReference type="EMBL" id="KAA0152150.1"/>
    </source>
</evidence>
<keyword evidence="6 7" id="KW-0472">Membrane</keyword>
<feature type="transmembrane region" description="Helical" evidence="7">
    <location>
        <begin position="524"/>
        <end position="551"/>
    </location>
</feature>
<dbReference type="AlphaFoldDB" id="A0A5A8CJ47"/>
<evidence type="ECO:0000256" key="5">
    <source>
        <dbReference type="ARBA" id="ARBA00022989"/>
    </source>
</evidence>
<dbReference type="GO" id="GO:0005737">
    <property type="term" value="C:cytoplasm"/>
    <property type="evidence" value="ECO:0007669"/>
    <property type="project" value="UniProtKB-ARBA"/>
</dbReference>
<keyword evidence="5 7" id="KW-1133">Transmembrane helix</keyword>
<accession>A0A5A8CJ47</accession>
<comment type="subcellular location">
    <subcellularLocation>
        <location evidence="1">Membrane</location>
        <topology evidence="1">Multi-pass membrane protein</topology>
    </subcellularLocation>
</comment>
<keyword evidence="11" id="KW-1185">Reference proteome</keyword>
<dbReference type="GO" id="GO:0016020">
    <property type="term" value="C:membrane"/>
    <property type="evidence" value="ECO:0007669"/>
    <property type="project" value="UniProtKB-SubCell"/>
</dbReference>
<dbReference type="PROSITE" id="PS51257">
    <property type="entry name" value="PROKAR_LIPOPROTEIN"/>
    <property type="match status" value="1"/>
</dbReference>
<evidence type="ECO:0000313" key="9">
    <source>
        <dbReference type="EMBL" id="KAA0165973.1"/>
    </source>
</evidence>
<feature type="signal peptide" evidence="7">
    <location>
        <begin position="1"/>
        <end position="24"/>
    </location>
</feature>
<dbReference type="Proteomes" id="UP000325113">
    <property type="component" value="Unassembled WGS sequence"/>
</dbReference>
<evidence type="ECO:0000313" key="13">
    <source>
        <dbReference type="Proteomes" id="UP000325113"/>
    </source>
</evidence>
<evidence type="ECO:0000256" key="1">
    <source>
        <dbReference type="ARBA" id="ARBA00004141"/>
    </source>
</evidence>
<feature type="transmembrane region" description="Helical" evidence="7">
    <location>
        <begin position="404"/>
        <end position="427"/>
    </location>
</feature>
<dbReference type="Pfam" id="PF02990">
    <property type="entry name" value="EMP70"/>
    <property type="match status" value="1"/>
</dbReference>
<dbReference type="EMBL" id="VLTL01000018">
    <property type="protein sequence ID" value="KAA0169855.1"/>
    <property type="molecule type" value="Genomic_DNA"/>
</dbReference>
<evidence type="ECO:0000256" key="4">
    <source>
        <dbReference type="ARBA" id="ARBA00022729"/>
    </source>
</evidence>
<evidence type="ECO:0000256" key="2">
    <source>
        <dbReference type="ARBA" id="ARBA00005227"/>
    </source>
</evidence>
<name>A0A5A8CJ47_CAFRO</name>
<feature type="transmembrane region" description="Helical" evidence="7">
    <location>
        <begin position="433"/>
        <end position="463"/>
    </location>
</feature>
<dbReference type="Proteomes" id="UP000323011">
    <property type="component" value="Unassembled WGS sequence"/>
</dbReference>